<evidence type="ECO:0000313" key="3">
    <source>
        <dbReference type="EMBL" id="QHT22045.1"/>
    </source>
</evidence>
<evidence type="ECO:0000256" key="1">
    <source>
        <dbReference type="SAM" id="Coils"/>
    </source>
</evidence>
<accession>A0A6C0E3S0</accession>
<protein>
    <submittedName>
        <fullName evidence="3">Uncharacterized protein</fullName>
    </submittedName>
</protein>
<proteinExistence type="predicted"/>
<dbReference type="EMBL" id="MN739701">
    <property type="protein sequence ID" value="QHT22045.1"/>
    <property type="molecule type" value="Genomic_DNA"/>
</dbReference>
<keyword evidence="1" id="KW-0175">Coiled coil</keyword>
<reference evidence="3" key="1">
    <citation type="journal article" date="2020" name="Nature">
        <title>Giant virus diversity and host interactions through global metagenomics.</title>
        <authorList>
            <person name="Schulz F."/>
            <person name="Roux S."/>
            <person name="Paez-Espino D."/>
            <person name="Jungbluth S."/>
            <person name="Walsh D.A."/>
            <person name="Denef V.J."/>
            <person name="McMahon K.D."/>
            <person name="Konstantinidis K.T."/>
            <person name="Eloe-Fadrosh E.A."/>
            <person name="Kyrpides N.C."/>
            <person name="Woyke T."/>
        </authorList>
    </citation>
    <scope>NUCLEOTIDE SEQUENCE</scope>
    <source>
        <strain evidence="3">GVMAG-M-3300023179-103</strain>
    </source>
</reference>
<organism evidence="3">
    <name type="scientific">viral metagenome</name>
    <dbReference type="NCBI Taxonomy" id="1070528"/>
    <lineage>
        <taxon>unclassified sequences</taxon>
        <taxon>metagenomes</taxon>
        <taxon>organismal metagenomes</taxon>
    </lineage>
</organism>
<sequence>MNQSSQPLAQPNVMSVLVTMPMIPEAEYKKLFAETQEIRQKFMTAVKANLEFQEKLKVLVQEKEALEAKITELTLANQELTPPKPKEEPKELIIDESL</sequence>
<feature type="region of interest" description="Disordered" evidence="2">
    <location>
        <begin position="79"/>
        <end position="98"/>
    </location>
</feature>
<name>A0A6C0E3S0_9ZZZZ</name>
<feature type="compositionally biased region" description="Basic and acidic residues" evidence="2">
    <location>
        <begin position="84"/>
        <end position="98"/>
    </location>
</feature>
<feature type="coiled-coil region" evidence="1">
    <location>
        <begin position="49"/>
        <end position="76"/>
    </location>
</feature>
<evidence type="ECO:0000256" key="2">
    <source>
        <dbReference type="SAM" id="MobiDB-lite"/>
    </source>
</evidence>
<dbReference type="AlphaFoldDB" id="A0A6C0E3S0"/>